<sequence>MIEPAYLRTMQTRLQRRVIFVVPKSPGTINGLHFNWGCCFTKSDNKKQLGYVFGTLHQEYMRDLTAKISEIACIFQAERTLVMGYSMGGFGAFQLGAMAPDVFDVVVSVAGYGLGTLEPQGEMYDAPQPAARKRFRVFLQQVASRLSLVPVVLAMHAQKDSMSSFRDVSAIIRHVQQVSIARGSDSIVQLFEVPDEMADSDRGRKKKNKSGHHYFNCTLLDDSSDAFFWSKLQGFLQVAGPRMELQTVSLDSIARFGTSSGKPVCVAGVVLGGRHEVDGKVSKAVLALPRLVESSYWAVSLVSFRHKKQFPKKEPRQLLGGNGLLEEVKQDSALQAIQQVVVVPEDGEGWCPALLWYSLGAWGILSKRPIWLRPSPAGVSTRGQSTLSLRPDVSQEGLDVDESPCEAITPAELCKTKLRDGQCFFLDGPPLKRSLKRCLLRGPQEGFAEVRANTTPPSTSVSLSASRARASLRGGLIFRGIRLEFQGLHLRGARLQMYDTERGGLGTGSRTRQRDGGAMWAGKGGLKVADSQVYVNSSTAKAGGAIFVASRGQLLLTNHSKLVTENTHAMLSGGSIYARNFRMENRSALQVRKSSGKDGGAIAADMFVVRKGSKVNISEAESHRFGGAVSSARRLVVQYGSEVKITNCSAEAPGGGGIFAFKIEVKNASIDVRRSFSTSVKGLGGCLFVSNSLFVRGGSVHLAHCEAFSAAGLRAGGSLMLLNRRHDGSHSNYA</sequence>
<evidence type="ECO:0000313" key="1">
    <source>
        <dbReference type="EMBL" id="CAE7294183.1"/>
    </source>
</evidence>
<dbReference type="EMBL" id="CAJNDS010002001">
    <property type="protein sequence ID" value="CAE7294183.1"/>
    <property type="molecule type" value="Genomic_DNA"/>
</dbReference>
<dbReference type="Gene3D" id="3.40.50.1820">
    <property type="entry name" value="alpha/beta hydrolase"/>
    <property type="match status" value="1"/>
</dbReference>
<dbReference type="SUPFAM" id="SSF53474">
    <property type="entry name" value="alpha/beta-Hydrolases"/>
    <property type="match status" value="1"/>
</dbReference>
<comment type="caution">
    <text evidence="1">The sequence shown here is derived from an EMBL/GenBank/DDBJ whole genome shotgun (WGS) entry which is preliminary data.</text>
</comment>
<proteinExistence type="predicted"/>
<gene>
    <name evidence="1" type="primary">rluC</name>
    <name evidence="1" type="ORF">SNAT2548_LOCUS15492</name>
</gene>
<keyword evidence="2" id="KW-1185">Reference proteome</keyword>
<dbReference type="AlphaFoldDB" id="A0A812N862"/>
<name>A0A812N862_9DINO</name>
<evidence type="ECO:0000313" key="2">
    <source>
        <dbReference type="Proteomes" id="UP000604046"/>
    </source>
</evidence>
<accession>A0A812N862</accession>
<organism evidence="1 2">
    <name type="scientific">Symbiodinium natans</name>
    <dbReference type="NCBI Taxonomy" id="878477"/>
    <lineage>
        <taxon>Eukaryota</taxon>
        <taxon>Sar</taxon>
        <taxon>Alveolata</taxon>
        <taxon>Dinophyceae</taxon>
        <taxon>Suessiales</taxon>
        <taxon>Symbiodiniaceae</taxon>
        <taxon>Symbiodinium</taxon>
    </lineage>
</organism>
<protein>
    <submittedName>
        <fullName evidence="1">RluC protein</fullName>
    </submittedName>
</protein>
<dbReference type="Proteomes" id="UP000604046">
    <property type="component" value="Unassembled WGS sequence"/>
</dbReference>
<reference evidence="1" key="1">
    <citation type="submission" date="2021-02" db="EMBL/GenBank/DDBJ databases">
        <authorList>
            <person name="Dougan E. K."/>
            <person name="Rhodes N."/>
            <person name="Thang M."/>
            <person name="Chan C."/>
        </authorList>
    </citation>
    <scope>NUCLEOTIDE SEQUENCE</scope>
</reference>
<dbReference type="InterPro" id="IPR029058">
    <property type="entry name" value="AB_hydrolase_fold"/>
</dbReference>